<dbReference type="STRING" id="1126212.K2S723"/>
<dbReference type="GO" id="GO:0044550">
    <property type="term" value="P:secondary metabolite biosynthetic process"/>
    <property type="evidence" value="ECO:0007669"/>
    <property type="project" value="TreeGrafter"/>
</dbReference>
<organism evidence="3 4">
    <name type="scientific">Macrophomina phaseolina (strain MS6)</name>
    <name type="common">Charcoal rot fungus</name>
    <dbReference type="NCBI Taxonomy" id="1126212"/>
    <lineage>
        <taxon>Eukaryota</taxon>
        <taxon>Fungi</taxon>
        <taxon>Dikarya</taxon>
        <taxon>Ascomycota</taxon>
        <taxon>Pezizomycotina</taxon>
        <taxon>Dothideomycetes</taxon>
        <taxon>Dothideomycetes incertae sedis</taxon>
        <taxon>Botryosphaeriales</taxon>
        <taxon>Botryosphaeriaceae</taxon>
        <taxon>Macrophomina</taxon>
    </lineage>
</organism>
<reference evidence="3 4" key="1">
    <citation type="journal article" date="2012" name="BMC Genomics">
        <title>Tools to kill: Genome of one of the most destructive plant pathogenic fungi Macrophomina phaseolina.</title>
        <authorList>
            <person name="Islam M.S."/>
            <person name="Haque M.S."/>
            <person name="Islam M.M."/>
            <person name="Emdad E.M."/>
            <person name="Halim A."/>
            <person name="Hossen Q.M.M."/>
            <person name="Hossain M.Z."/>
            <person name="Ahmed B."/>
            <person name="Rahim S."/>
            <person name="Rahman M.S."/>
            <person name="Alam M.M."/>
            <person name="Hou S."/>
            <person name="Wan X."/>
            <person name="Saito J.A."/>
            <person name="Alam M."/>
        </authorList>
    </citation>
    <scope>NUCLEOTIDE SEQUENCE [LARGE SCALE GENOMIC DNA]</scope>
    <source>
        <strain evidence="3 4">MS6</strain>
    </source>
</reference>
<comment type="caution">
    <text evidence="3">The sequence shown here is derived from an EMBL/GenBank/DDBJ whole genome shotgun (WGS) entry which is preliminary data.</text>
</comment>
<dbReference type="InterPro" id="IPR009081">
    <property type="entry name" value="PP-bd_ACP"/>
</dbReference>
<dbReference type="AlphaFoldDB" id="K2S723"/>
<protein>
    <submittedName>
        <fullName evidence="3">Acyl carrier protein-like protein</fullName>
    </submittedName>
</protein>
<feature type="domain" description="Carrier" evidence="2">
    <location>
        <begin position="9"/>
        <end position="85"/>
    </location>
</feature>
<dbReference type="EMBL" id="AHHD01000443">
    <property type="protein sequence ID" value="EKG12670.1"/>
    <property type="molecule type" value="Genomic_DNA"/>
</dbReference>
<dbReference type="InParanoid" id="K2S723"/>
<dbReference type="PANTHER" id="PTHR45527:SF1">
    <property type="entry name" value="FATTY ACID SYNTHASE"/>
    <property type="match status" value="1"/>
</dbReference>
<dbReference type="PROSITE" id="PS50075">
    <property type="entry name" value="CARRIER"/>
    <property type="match status" value="1"/>
</dbReference>
<evidence type="ECO:0000259" key="2">
    <source>
        <dbReference type="PROSITE" id="PS50075"/>
    </source>
</evidence>
<evidence type="ECO:0000313" key="3">
    <source>
        <dbReference type="EMBL" id="EKG12670.1"/>
    </source>
</evidence>
<accession>K2S723</accession>
<dbReference type="HOGENOM" id="CLU_1669717_0_0_1"/>
<dbReference type="OrthoDB" id="3791627at2759"/>
<dbReference type="VEuPathDB" id="FungiDB:MPH_10214"/>
<dbReference type="Gene3D" id="1.10.1200.10">
    <property type="entry name" value="ACP-like"/>
    <property type="match status" value="1"/>
</dbReference>
<dbReference type="Proteomes" id="UP000007129">
    <property type="component" value="Unassembled WGS sequence"/>
</dbReference>
<dbReference type="SUPFAM" id="SSF47336">
    <property type="entry name" value="ACP-like"/>
    <property type="match status" value="1"/>
</dbReference>
<dbReference type="PANTHER" id="PTHR45527">
    <property type="entry name" value="NONRIBOSOMAL PEPTIDE SYNTHETASE"/>
    <property type="match status" value="1"/>
</dbReference>
<proteinExistence type="predicted"/>
<sequence length="158" mass="17702">MLCHGDDQNEMNSSEQCLQDVSSKILQLPYTVFTREDNFFHMGNDSTTAMQIAAAIRNTGYNLTVGGVFRRPTAFAMAAAMVTLSTAKFSKATETTVTTGPLETTRFQAHCRTSHLLYPRAYSNYFFPDLETLLDVTRLQTVTARLVARFPILRTAFI</sequence>
<evidence type="ECO:0000313" key="4">
    <source>
        <dbReference type="Proteomes" id="UP000007129"/>
    </source>
</evidence>
<dbReference type="InterPro" id="IPR036736">
    <property type="entry name" value="ACP-like_sf"/>
</dbReference>
<evidence type="ECO:0000256" key="1">
    <source>
        <dbReference type="ARBA" id="ARBA00022598"/>
    </source>
</evidence>
<dbReference type="GO" id="GO:0043041">
    <property type="term" value="P:amino acid activation for nonribosomal peptide biosynthetic process"/>
    <property type="evidence" value="ECO:0007669"/>
    <property type="project" value="TreeGrafter"/>
</dbReference>
<dbReference type="Pfam" id="PF00550">
    <property type="entry name" value="PP-binding"/>
    <property type="match status" value="1"/>
</dbReference>
<dbReference type="GO" id="GO:0016874">
    <property type="term" value="F:ligase activity"/>
    <property type="evidence" value="ECO:0007669"/>
    <property type="project" value="UniProtKB-KW"/>
</dbReference>
<keyword evidence="1" id="KW-0436">Ligase</keyword>
<dbReference type="GO" id="GO:0005737">
    <property type="term" value="C:cytoplasm"/>
    <property type="evidence" value="ECO:0007669"/>
    <property type="project" value="TreeGrafter"/>
</dbReference>
<name>K2S723_MACPH</name>
<gene>
    <name evidence="3" type="ORF">MPH_10214</name>
</gene>
<dbReference type="GO" id="GO:0031177">
    <property type="term" value="F:phosphopantetheine binding"/>
    <property type="evidence" value="ECO:0007669"/>
    <property type="project" value="TreeGrafter"/>
</dbReference>